<organism evidence="5 6">
    <name type="scientific">Parastrongyloides trichosuri</name>
    <name type="common">Possum-specific nematode worm</name>
    <dbReference type="NCBI Taxonomy" id="131310"/>
    <lineage>
        <taxon>Eukaryota</taxon>
        <taxon>Metazoa</taxon>
        <taxon>Ecdysozoa</taxon>
        <taxon>Nematoda</taxon>
        <taxon>Chromadorea</taxon>
        <taxon>Rhabditida</taxon>
        <taxon>Tylenchina</taxon>
        <taxon>Panagrolaimomorpha</taxon>
        <taxon>Strongyloidoidea</taxon>
        <taxon>Strongyloididae</taxon>
        <taxon>Parastrongyloides</taxon>
    </lineage>
</organism>
<comment type="subcellular location">
    <subcellularLocation>
        <location evidence="4">Membrane</location>
        <topology evidence="4">Multi-pass membrane protein</topology>
    </subcellularLocation>
</comment>
<dbReference type="Pfam" id="PF04145">
    <property type="entry name" value="Ctr"/>
    <property type="match status" value="2"/>
</dbReference>
<dbReference type="GO" id="GO:0016020">
    <property type="term" value="C:membrane"/>
    <property type="evidence" value="ECO:0007669"/>
    <property type="project" value="UniProtKB-SubCell"/>
</dbReference>
<dbReference type="STRING" id="131310.A0A0N4ZYB3"/>
<dbReference type="PANTHER" id="PTHR12483:SF115">
    <property type="entry name" value="COPPER TRANSPORT PROTEIN"/>
    <property type="match status" value="1"/>
</dbReference>
<name>A0A0N4ZYB3_PARTI</name>
<keyword evidence="4" id="KW-0813">Transport</keyword>
<keyword evidence="4" id="KW-0186">Copper</keyword>
<dbReference type="GO" id="GO:0005375">
    <property type="term" value="F:copper ion transmembrane transporter activity"/>
    <property type="evidence" value="ECO:0007669"/>
    <property type="project" value="UniProtKB-UniRule"/>
</dbReference>
<keyword evidence="4" id="KW-0187">Copper transport</keyword>
<reference evidence="6" key="1">
    <citation type="submission" date="2017-02" db="UniProtKB">
        <authorList>
            <consortium name="WormBaseParasite"/>
        </authorList>
    </citation>
    <scope>IDENTIFICATION</scope>
</reference>
<protein>
    <recommendedName>
        <fullName evidence="4">Copper transport protein</fullName>
    </recommendedName>
</protein>
<evidence type="ECO:0000256" key="2">
    <source>
        <dbReference type="ARBA" id="ARBA00022989"/>
    </source>
</evidence>
<keyword evidence="4" id="KW-0406">Ion transport</keyword>
<evidence type="ECO:0000256" key="3">
    <source>
        <dbReference type="ARBA" id="ARBA00023136"/>
    </source>
</evidence>
<comment type="similarity">
    <text evidence="4">Belongs to the copper transporter (Ctr) (TC 1.A.56) family. SLC31A subfamily.</text>
</comment>
<accession>A0A0N4ZYB3</accession>
<feature type="transmembrane region" description="Helical" evidence="4">
    <location>
        <begin position="84"/>
        <end position="101"/>
    </location>
</feature>
<feature type="transmembrane region" description="Helical" evidence="4">
    <location>
        <begin position="107"/>
        <end position="126"/>
    </location>
</feature>
<evidence type="ECO:0000256" key="4">
    <source>
        <dbReference type="RuleBase" id="RU367022"/>
    </source>
</evidence>
<keyword evidence="3 4" id="KW-0472">Membrane</keyword>
<dbReference type="Proteomes" id="UP000038045">
    <property type="component" value="Unplaced"/>
</dbReference>
<evidence type="ECO:0000256" key="1">
    <source>
        <dbReference type="ARBA" id="ARBA00022692"/>
    </source>
</evidence>
<evidence type="ECO:0000313" key="5">
    <source>
        <dbReference type="Proteomes" id="UP000038045"/>
    </source>
</evidence>
<dbReference type="WBParaSite" id="PTRK_0001378500.1">
    <property type="protein sequence ID" value="PTRK_0001378500.1"/>
    <property type="gene ID" value="PTRK_0001378500"/>
</dbReference>
<evidence type="ECO:0000313" key="6">
    <source>
        <dbReference type="WBParaSite" id="PTRK_0001378500.1"/>
    </source>
</evidence>
<dbReference type="PANTHER" id="PTHR12483">
    <property type="entry name" value="SOLUTE CARRIER FAMILY 31 COPPER TRANSPORTERS"/>
    <property type="match status" value="1"/>
</dbReference>
<keyword evidence="2 4" id="KW-1133">Transmembrane helix</keyword>
<proteinExistence type="inferred from homology"/>
<feature type="transmembrane region" description="Helical" evidence="4">
    <location>
        <begin position="26"/>
        <end position="47"/>
    </location>
</feature>
<dbReference type="AlphaFoldDB" id="A0A0N4ZYB3"/>
<keyword evidence="5" id="KW-1185">Reference proteome</keyword>
<sequence length="152" mass="18061">MEDKMKQHMWMWYHFEINDTVLFKNWHITTVEGLIIACIIVIFLSILMEFTKWVRWRVDLLCIDNSGKQNSHSFLKRIFNKMNILKSLLLTFQMIISYTLMLVFMTYSVWICLAVTLGMGLGYFLFGNRTFNTPEKIKIMPIRNEVIGNCCN</sequence>
<dbReference type="InterPro" id="IPR007274">
    <property type="entry name" value="Cop_transporter"/>
</dbReference>
<keyword evidence="1 4" id="KW-0812">Transmembrane</keyword>